<comment type="caution">
    <text evidence="3">The sequence shown here is derived from an EMBL/GenBank/DDBJ whole genome shotgun (WGS) entry which is preliminary data.</text>
</comment>
<accession>A0ABW2JFH8</accession>
<feature type="region of interest" description="Disordered" evidence="1">
    <location>
        <begin position="23"/>
        <end position="49"/>
    </location>
</feature>
<keyword evidence="2" id="KW-0732">Signal</keyword>
<dbReference type="RefSeq" id="WP_381829643.1">
    <property type="nucleotide sequence ID" value="NZ_JBHTCF010000004.1"/>
</dbReference>
<reference evidence="4" key="1">
    <citation type="journal article" date="2019" name="Int. J. Syst. Evol. Microbiol.">
        <title>The Global Catalogue of Microorganisms (GCM) 10K type strain sequencing project: providing services to taxonomists for standard genome sequencing and annotation.</title>
        <authorList>
            <consortium name="The Broad Institute Genomics Platform"/>
            <consortium name="The Broad Institute Genome Sequencing Center for Infectious Disease"/>
            <person name="Wu L."/>
            <person name="Ma J."/>
        </authorList>
    </citation>
    <scope>NUCLEOTIDE SEQUENCE [LARGE SCALE GENOMIC DNA]</scope>
    <source>
        <strain evidence="4">SYNS20</strain>
    </source>
</reference>
<evidence type="ECO:0000313" key="3">
    <source>
        <dbReference type="EMBL" id="MFC7304800.1"/>
    </source>
</evidence>
<dbReference type="Proteomes" id="UP001596523">
    <property type="component" value="Unassembled WGS sequence"/>
</dbReference>
<feature type="region of interest" description="Disordered" evidence="1">
    <location>
        <begin position="109"/>
        <end position="129"/>
    </location>
</feature>
<organism evidence="3 4">
    <name type="scientific">Streptomyces monticola</name>
    <dbReference type="NCBI Taxonomy" id="2666263"/>
    <lineage>
        <taxon>Bacteria</taxon>
        <taxon>Bacillati</taxon>
        <taxon>Actinomycetota</taxon>
        <taxon>Actinomycetes</taxon>
        <taxon>Kitasatosporales</taxon>
        <taxon>Streptomycetaceae</taxon>
        <taxon>Streptomyces</taxon>
    </lineage>
</organism>
<gene>
    <name evidence="3" type="ORF">ACFQVC_11280</name>
</gene>
<evidence type="ECO:0008006" key="5">
    <source>
        <dbReference type="Google" id="ProtNLM"/>
    </source>
</evidence>
<feature type="compositionally biased region" description="Polar residues" evidence="1">
    <location>
        <begin position="29"/>
        <end position="44"/>
    </location>
</feature>
<feature type="signal peptide" evidence="2">
    <location>
        <begin position="1"/>
        <end position="26"/>
    </location>
</feature>
<name>A0ABW2JFH8_9ACTN</name>
<keyword evidence="4" id="KW-1185">Reference proteome</keyword>
<evidence type="ECO:0000256" key="1">
    <source>
        <dbReference type="SAM" id="MobiDB-lite"/>
    </source>
</evidence>
<dbReference type="EMBL" id="JBHTCF010000004">
    <property type="protein sequence ID" value="MFC7304800.1"/>
    <property type="molecule type" value="Genomic_DNA"/>
</dbReference>
<evidence type="ECO:0000256" key="2">
    <source>
        <dbReference type="SAM" id="SignalP"/>
    </source>
</evidence>
<feature type="chain" id="PRO_5047265462" description="Secreted protein" evidence="2">
    <location>
        <begin position="27"/>
        <end position="129"/>
    </location>
</feature>
<sequence>MRKAIGTAATVAVMLGTLGAAGTASASSPAETRGQQISTTSAEASGNMEANRLRCGATIKRLSNGPGPLGNKRWNIYYKNCSSSAKKRKVDIKLGRDLVCKKIKPGKTAKWHHRTGHFGPDSPRSVKKC</sequence>
<protein>
    <recommendedName>
        <fullName evidence="5">Secreted protein</fullName>
    </recommendedName>
</protein>
<proteinExistence type="predicted"/>
<evidence type="ECO:0000313" key="4">
    <source>
        <dbReference type="Proteomes" id="UP001596523"/>
    </source>
</evidence>